<dbReference type="InterPro" id="IPR039539">
    <property type="entry name" value="Ras_GTPase_bind_prot"/>
</dbReference>
<dbReference type="SMART" id="SM00360">
    <property type="entry name" value="RRM"/>
    <property type="match status" value="1"/>
</dbReference>
<evidence type="ECO:0000256" key="2">
    <source>
        <dbReference type="SAM" id="MobiDB-lite"/>
    </source>
</evidence>
<dbReference type="InterPro" id="IPR018222">
    <property type="entry name" value="Nuclear_transport_factor_2_euk"/>
</dbReference>
<feature type="compositionally biased region" description="Acidic residues" evidence="2">
    <location>
        <begin position="161"/>
        <end position="173"/>
    </location>
</feature>
<keyword evidence="1" id="KW-0694">RNA-binding</keyword>
<dbReference type="SUPFAM" id="SSF54928">
    <property type="entry name" value="RNA-binding domain, RBD"/>
    <property type="match status" value="1"/>
</dbReference>
<dbReference type="FunFam" id="3.10.450.50:FF:000003">
    <property type="entry name" value="Nuclear transport factor 2 family protein"/>
    <property type="match status" value="1"/>
</dbReference>
<protein>
    <submittedName>
        <fullName evidence="3">Uncharacterized protein</fullName>
    </submittedName>
</protein>
<feature type="region of interest" description="Disordered" evidence="2">
    <location>
        <begin position="1"/>
        <end position="31"/>
    </location>
</feature>
<evidence type="ECO:0000256" key="1">
    <source>
        <dbReference type="ARBA" id="ARBA00022884"/>
    </source>
</evidence>
<feature type="region of interest" description="Disordered" evidence="2">
    <location>
        <begin position="468"/>
        <end position="529"/>
    </location>
</feature>
<feature type="compositionally biased region" description="Low complexity" evidence="2">
    <location>
        <begin position="305"/>
        <end position="362"/>
    </location>
</feature>
<dbReference type="InterPro" id="IPR032710">
    <property type="entry name" value="NTF2-like_dom_sf"/>
</dbReference>
<dbReference type="Gene3D" id="3.10.450.50">
    <property type="match status" value="1"/>
</dbReference>
<feature type="region of interest" description="Disordered" evidence="2">
    <location>
        <begin position="161"/>
        <end position="390"/>
    </location>
</feature>
<organism evidence="3 4">
    <name type="scientific">Pyricularia oryzae</name>
    <name type="common">Rice blast fungus</name>
    <name type="synonym">Magnaporthe oryzae</name>
    <dbReference type="NCBI Taxonomy" id="318829"/>
    <lineage>
        <taxon>Eukaryota</taxon>
        <taxon>Fungi</taxon>
        <taxon>Dikarya</taxon>
        <taxon>Ascomycota</taxon>
        <taxon>Pezizomycotina</taxon>
        <taxon>Sordariomycetes</taxon>
        <taxon>Sordariomycetidae</taxon>
        <taxon>Magnaporthales</taxon>
        <taxon>Pyriculariaceae</taxon>
        <taxon>Pyricularia</taxon>
    </lineage>
</organism>
<dbReference type="GO" id="GO:0034517">
    <property type="term" value="P:ribophagy"/>
    <property type="evidence" value="ECO:0007669"/>
    <property type="project" value="TreeGrafter"/>
</dbReference>
<dbReference type="InterPro" id="IPR000504">
    <property type="entry name" value="RRM_dom"/>
</dbReference>
<dbReference type="Pfam" id="PF02136">
    <property type="entry name" value="NTF2"/>
    <property type="match status" value="1"/>
</dbReference>
<gene>
    <name evidence="3" type="ORF">PoMZ_00400</name>
</gene>
<dbReference type="GO" id="GO:0003729">
    <property type="term" value="F:mRNA binding"/>
    <property type="evidence" value="ECO:0007669"/>
    <property type="project" value="TreeGrafter"/>
</dbReference>
<dbReference type="Proteomes" id="UP000294847">
    <property type="component" value="Chromosome 2"/>
</dbReference>
<feature type="compositionally biased region" description="Polar residues" evidence="2">
    <location>
        <begin position="1"/>
        <end position="16"/>
    </location>
</feature>
<dbReference type="PANTHER" id="PTHR10693:SF20">
    <property type="entry name" value="AT27578P"/>
    <property type="match status" value="1"/>
</dbReference>
<dbReference type="SUPFAM" id="SSF54427">
    <property type="entry name" value="NTF2-like"/>
    <property type="match status" value="1"/>
</dbReference>
<dbReference type="Gene3D" id="3.30.70.330">
    <property type="match status" value="1"/>
</dbReference>
<feature type="compositionally biased region" description="Gly residues" evidence="2">
    <location>
        <begin position="482"/>
        <end position="522"/>
    </location>
</feature>
<reference evidence="3 4" key="1">
    <citation type="journal article" date="2019" name="Mol. Biol. Evol.">
        <title>Blast fungal genomes show frequent chromosomal changes, gene gains and losses, and effector gene turnover.</title>
        <authorList>
            <person name="Gomez Luciano L.B."/>
            <person name="Jason Tsai I."/>
            <person name="Chuma I."/>
            <person name="Tosa Y."/>
            <person name="Chen Y.H."/>
            <person name="Li J.Y."/>
            <person name="Li M.Y."/>
            <person name="Jade Lu M.Y."/>
            <person name="Nakayashiki H."/>
            <person name="Li W.H."/>
        </authorList>
    </citation>
    <scope>NUCLEOTIDE SEQUENCE [LARGE SCALE GENOMIC DNA]</scope>
    <source>
        <strain evidence="3">MZ5-1-6</strain>
    </source>
</reference>
<dbReference type="AlphaFoldDB" id="A0A4P7N229"/>
<feature type="compositionally biased region" description="Low complexity" evidence="2">
    <location>
        <begin position="221"/>
        <end position="247"/>
    </location>
</feature>
<feature type="compositionally biased region" description="Basic and acidic residues" evidence="2">
    <location>
        <begin position="250"/>
        <end position="270"/>
    </location>
</feature>
<dbReference type="GO" id="GO:0005829">
    <property type="term" value="C:cytosol"/>
    <property type="evidence" value="ECO:0007669"/>
    <property type="project" value="TreeGrafter"/>
</dbReference>
<dbReference type="CDD" id="cd00780">
    <property type="entry name" value="NTF2"/>
    <property type="match status" value="1"/>
</dbReference>
<dbReference type="GO" id="GO:0016579">
    <property type="term" value="P:protein deubiquitination"/>
    <property type="evidence" value="ECO:0007669"/>
    <property type="project" value="TreeGrafter"/>
</dbReference>
<sequence length="529" mass="54861">MATMPTNGNVNHQDQNAASASSRSQSNTESSSLSKDEVGWYFVEQYYTTLSKNPERLHLFYGKHSQLVYGLEAEVANVSVGRQQIQERIKSLDLQDCKVRVSNVDSQASEESIVIQVIGETVNKGGEPKKFVQTFILAKQPSGYFVLNDILRYINDDAEEDAAETAAAEEEAAAPETQAAAEPEAAKVEPEAAKPEAEAAEVDAAVSKDSEKTAESKEAPAAEAASAQPATQKDAVATPAKAESAAATPDPEKVAEEIAEEEVKKPELPKDPSPTPVAPRPAAPAAAEPEKAKEPPKPMTWASRAAAAARPAVALPKPAVPAAAPAARPAAAAPAATPAAAAPAAAAPKPAAPAPAAEAPAAQESGSEWQTAGADSKRQKGSQSVVGAPQEDKGTLGYVKFVTEKVKTENLKTHLSSFGELVYFDINRTKNCAFVEFANIAGYTAAAAANPHTVDGEQIYVEPRRPKASAYGGSNYSNRGGSVPGRGRGGFDGNRSGSQGGRGSYGNQGRGGRGGAPRGRGGVSQPTNA</sequence>
<dbReference type="PROSITE" id="PS50102">
    <property type="entry name" value="RRM"/>
    <property type="match status" value="1"/>
</dbReference>
<feature type="compositionally biased region" description="Low complexity" evidence="2">
    <location>
        <begin position="174"/>
        <end position="183"/>
    </location>
</feature>
<proteinExistence type="predicted"/>
<evidence type="ECO:0000313" key="4">
    <source>
        <dbReference type="Proteomes" id="UP000294847"/>
    </source>
</evidence>
<dbReference type="InterPro" id="IPR002075">
    <property type="entry name" value="NTF2_dom"/>
</dbReference>
<accession>A0A4P7N229</accession>
<dbReference type="GO" id="GO:1990904">
    <property type="term" value="C:ribonucleoprotein complex"/>
    <property type="evidence" value="ECO:0007669"/>
    <property type="project" value="TreeGrafter"/>
</dbReference>
<evidence type="ECO:0000313" key="3">
    <source>
        <dbReference type="EMBL" id="QBZ55502.1"/>
    </source>
</evidence>
<feature type="compositionally biased region" description="Basic and acidic residues" evidence="2">
    <location>
        <begin position="206"/>
        <end position="220"/>
    </location>
</feature>
<feature type="compositionally biased region" description="Low complexity" evidence="2">
    <location>
        <begin position="469"/>
        <end position="481"/>
    </location>
</feature>
<dbReference type="PANTHER" id="PTHR10693">
    <property type="entry name" value="RAS GTPASE-ACTIVATING PROTEIN-BINDING PROTEIN"/>
    <property type="match status" value="1"/>
</dbReference>
<feature type="compositionally biased region" description="Low complexity" evidence="2">
    <location>
        <begin position="17"/>
        <end position="31"/>
    </location>
</feature>
<feature type="compositionally biased region" description="Basic and acidic residues" evidence="2">
    <location>
        <begin position="184"/>
        <end position="197"/>
    </location>
</feature>
<dbReference type="InterPro" id="IPR035979">
    <property type="entry name" value="RBD_domain_sf"/>
</dbReference>
<dbReference type="GO" id="GO:1990861">
    <property type="term" value="C:Ubp3-Bre5 deubiquitination complex"/>
    <property type="evidence" value="ECO:0007669"/>
    <property type="project" value="TreeGrafter"/>
</dbReference>
<dbReference type="PROSITE" id="PS50177">
    <property type="entry name" value="NTF2_DOMAIN"/>
    <property type="match status" value="1"/>
</dbReference>
<name>A0A4P7N229_PYROR</name>
<dbReference type="Pfam" id="PF00076">
    <property type="entry name" value="RRM_1"/>
    <property type="match status" value="1"/>
</dbReference>
<dbReference type="EMBL" id="CP034205">
    <property type="protein sequence ID" value="QBZ55502.1"/>
    <property type="molecule type" value="Genomic_DNA"/>
</dbReference>
<dbReference type="InterPro" id="IPR012677">
    <property type="entry name" value="Nucleotide-bd_a/b_plait_sf"/>
</dbReference>
<feature type="compositionally biased region" description="Pro residues" evidence="2">
    <location>
        <begin position="271"/>
        <end position="282"/>
    </location>
</feature>